<keyword evidence="3" id="KW-1185">Reference proteome</keyword>
<dbReference type="RefSeq" id="WP_344824563.1">
    <property type="nucleotide sequence ID" value="NZ_BAAAUV010000004.1"/>
</dbReference>
<dbReference type="InterPro" id="IPR013120">
    <property type="entry name" value="FAR_NAD-bd"/>
</dbReference>
<dbReference type="Gene3D" id="3.40.50.720">
    <property type="entry name" value="NAD(P)-binding Rossmann-like Domain"/>
    <property type="match status" value="1"/>
</dbReference>
<gene>
    <name evidence="2" type="ORF">GCM10010468_17830</name>
</gene>
<comment type="caution">
    <text evidence="2">The sequence shown here is derived from an EMBL/GenBank/DDBJ whole genome shotgun (WGS) entry which is preliminary data.</text>
</comment>
<dbReference type="Pfam" id="PF07993">
    <property type="entry name" value="NAD_binding_4"/>
    <property type="match status" value="1"/>
</dbReference>
<name>A0ABP6Q4Q2_9ACTN</name>
<protein>
    <recommendedName>
        <fullName evidence="1">Thioester reductase (TE) domain-containing protein</fullName>
    </recommendedName>
</protein>
<feature type="domain" description="Thioester reductase (TE)" evidence="1">
    <location>
        <begin position="5"/>
        <end position="252"/>
    </location>
</feature>
<reference evidence="3" key="1">
    <citation type="journal article" date="2019" name="Int. J. Syst. Evol. Microbiol.">
        <title>The Global Catalogue of Microorganisms (GCM) 10K type strain sequencing project: providing services to taxonomists for standard genome sequencing and annotation.</title>
        <authorList>
            <consortium name="The Broad Institute Genomics Platform"/>
            <consortium name="The Broad Institute Genome Sequencing Center for Infectious Disease"/>
            <person name="Wu L."/>
            <person name="Ma J."/>
        </authorList>
    </citation>
    <scope>NUCLEOTIDE SEQUENCE [LARGE SCALE GENOMIC DNA]</scope>
    <source>
        <strain evidence="3">JCM 9377</strain>
    </source>
</reference>
<organism evidence="2 3">
    <name type="scientific">Actinocorallia longicatena</name>
    <dbReference type="NCBI Taxonomy" id="111803"/>
    <lineage>
        <taxon>Bacteria</taxon>
        <taxon>Bacillati</taxon>
        <taxon>Actinomycetota</taxon>
        <taxon>Actinomycetes</taxon>
        <taxon>Streptosporangiales</taxon>
        <taxon>Thermomonosporaceae</taxon>
        <taxon>Actinocorallia</taxon>
    </lineage>
</organism>
<sequence length="386" mass="41045">MTHLVTGATGFVGAALVLELLERTEDEVCCLVRGSDDASATARLHTALTHAAGVYRTPATGEAIAARVRAVAGDVTAAGCGADLASLPRIGQVWHAAASLRFEDRYAAEIHTMNVVGTANLVDLVKALGGPLVNHVSTAYVAGRRTGPIEESVPDGEVPTHNLYERSKVEGERMIARSGLDWRILRPSIVIGHGTTRAATTFSGMYGFVSALLVFRRSVQRHFGHLLGFRPIPLIADPEAELNLVPVDAVAREAVAVGLNGPAGTVFHLTNAASPTVGAAISEIFEGSGLRPPVFVPDGGRFTALDRKLDDAMDFYSSYLAYGKTFDRANTDAVCGGTGAFPLPPGEVGEFVGWYRELIERDGRVTAPARQSFAFRRPSHTTGERE</sequence>
<evidence type="ECO:0000313" key="2">
    <source>
        <dbReference type="EMBL" id="GAA3203660.1"/>
    </source>
</evidence>
<evidence type="ECO:0000313" key="3">
    <source>
        <dbReference type="Proteomes" id="UP001501237"/>
    </source>
</evidence>
<accession>A0ABP6Q4Q2</accession>
<evidence type="ECO:0000259" key="1">
    <source>
        <dbReference type="Pfam" id="PF07993"/>
    </source>
</evidence>
<dbReference type="PANTHER" id="PTHR11011">
    <property type="entry name" value="MALE STERILITY PROTEIN 2-RELATED"/>
    <property type="match status" value="1"/>
</dbReference>
<dbReference type="SUPFAM" id="SSF51735">
    <property type="entry name" value="NAD(P)-binding Rossmann-fold domains"/>
    <property type="match status" value="1"/>
</dbReference>
<dbReference type="InterPro" id="IPR026055">
    <property type="entry name" value="FAR"/>
</dbReference>
<dbReference type="InterPro" id="IPR036291">
    <property type="entry name" value="NAD(P)-bd_dom_sf"/>
</dbReference>
<dbReference type="Proteomes" id="UP001501237">
    <property type="component" value="Unassembled WGS sequence"/>
</dbReference>
<dbReference type="EMBL" id="BAAAUV010000004">
    <property type="protein sequence ID" value="GAA3203660.1"/>
    <property type="molecule type" value="Genomic_DNA"/>
</dbReference>
<proteinExistence type="predicted"/>